<evidence type="ECO:0000313" key="2">
    <source>
        <dbReference type="EMBL" id="RKS53750.1"/>
    </source>
</evidence>
<evidence type="ECO:0000313" key="3">
    <source>
        <dbReference type="Proteomes" id="UP000276282"/>
    </source>
</evidence>
<keyword evidence="3" id="KW-1185">Reference proteome</keyword>
<accession>A0A495PVE6</accession>
<feature type="transmembrane region" description="Helical" evidence="1">
    <location>
        <begin position="104"/>
        <end position="124"/>
    </location>
</feature>
<keyword evidence="1" id="KW-0472">Membrane</keyword>
<keyword evidence="1" id="KW-0812">Transmembrane</keyword>
<evidence type="ECO:0000256" key="1">
    <source>
        <dbReference type="SAM" id="Phobius"/>
    </source>
</evidence>
<keyword evidence="1" id="KW-1133">Transmembrane helix</keyword>
<dbReference type="RefSeq" id="WP_121345827.1">
    <property type="nucleotide sequence ID" value="NZ_RBLG01000002.1"/>
</dbReference>
<organism evidence="2 3">
    <name type="scientific">Gillisia mitskevichiae</name>
    <dbReference type="NCBI Taxonomy" id="270921"/>
    <lineage>
        <taxon>Bacteria</taxon>
        <taxon>Pseudomonadati</taxon>
        <taxon>Bacteroidota</taxon>
        <taxon>Flavobacteriia</taxon>
        <taxon>Flavobacteriales</taxon>
        <taxon>Flavobacteriaceae</taxon>
        <taxon>Gillisia</taxon>
    </lineage>
</organism>
<feature type="transmembrane region" description="Helical" evidence="1">
    <location>
        <begin position="21"/>
        <end position="46"/>
    </location>
</feature>
<feature type="transmembrane region" description="Helical" evidence="1">
    <location>
        <begin position="52"/>
        <end position="69"/>
    </location>
</feature>
<name>A0A495PVE6_9FLAO</name>
<proteinExistence type="predicted"/>
<comment type="caution">
    <text evidence="2">The sequence shown here is derived from an EMBL/GenBank/DDBJ whole genome shotgun (WGS) entry which is preliminary data.</text>
</comment>
<feature type="transmembrane region" description="Helical" evidence="1">
    <location>
        <begin position="130"/>
        <end position="149"/>
    </location>
</feature>
<dbReference type="EMBL" id="RBLG01000002">
    <property type="protein sequence ID" value="RKS53750.1"/>
    <property type="molecule type" value="Genomic_DNA"/>
</dbReference>
<gene>
    <name evidence="2" type="ORF">BC962_2004</name>
</gene>
<dbReference type="Proteomes" id="UP000276282">
    <property type="component" value="Unassembled WGS sequence"/>
</dbReference>
<dbReference type="AlphaFoldDB" id="A0A495PVE6"/>
<dbReference type="OrthoDB" id="1447076at2"/>
<protein>
    <submittedName>
        <fullName evidence="2">Uncharacterized protein</fullName>
    </submittedName>
</protein>
<reference evidence="2 3" key="1">
    <citation type="submission" date="2018-10" db="EMBL/GenBank/DDBJ databases">
        <title>Genomic Encyclopedia of Archaeal and Bacterial Type Strains, Phase II (KMG-II): from individual species to whole genera.</title>
        <authorList>
            <person name="Goeker M."/>
        </authorList>
    </citation>
    <scope>NUCLEOTIDE SEQUENCE [LARGE SCALE GENOMIC DNA]</scope>
    <source>
        <strain evidence="2 3">DSM 19839</strain>
    </source>
</reference>
<sequence>MKNSKLNTPETFQKQFEKFHMLIIGSKMAKLSSIILICISLIIMFYSEKSTLIISSLLTGIAVLGVYNFKFLPLSNIEQKPTTKASLTSGISKFKIYIKQRKKFEILFISVWLITLIPVLSSYLGSNYKALIVTILVIAITAVLGLLTFGRVEKELQTLETQIQN</sequence>